<dbReference type="InterPro" id="IPR032342">
    <property type="entry name" value="DUF4861"/>
</dbReference>
<accession>A0A6I2MFL0</accession>
<dbReference type="RefSeq" id="WP_154362706.1">
    <property type="nucleotide sequence ID" value="NZ_WKJH01000001.1"/>
</dbReference>
<protein>
    <submittedName>
        <fullName evidence="2">DUF4861 domain-containing protein</fullName>
    </submittedName>
</protein>
<dbReference type="EMBL" id="WKJH01000001">
    <property type="protein sequence ID" value="MRX62651.1"/>
    <property type="molecule type" value="Genomic_DNA"/>
</dbReference>
<dbReference type="OrthoDB" id="846806at2"/>
<comment type="caution">
    <text evidence="2">The sequence shown here is derived from an EMBL/GenBank/DDBJ whole genome shotgun (WGS) entry which is preliminary data.</text>
</comment>
<feature type="signal peptide" evidence="1">
    <location>
        <begin position="1"/>
        <end position="19"/>
    </location>
</feature>
<evidence type="ECO:0000313" key="3">
    <source>
        <dbReference type="Proteomes" id="UP000443153"/>
    </source>
</evidence>
<proteinExistence type="predicted"/>
<gene>
    <name evidence="2" type="ORF">GJ691_00600</name>
</gene>
<reference evidence="2 3" key="1">
    <citation type="submission" date="2019-11" db="EMBL/GenBank/DDBJ databases">
        <title>Maribacter lutea sp. nov., a marine bacterium isolated from intertidal sand.</title>
        <authorList>
            <person name="Liu A."/>
        </authorList>
    </citation>
    <scope>NUCLEOTIDE SEQUENCE [LARGE SCALE GENOMIC DNA]</scope>
    <source>
        <strain evidence="2 3">RZ05</strain>
    </source>
</reference>
<feature type="chain" id="PRO_5026198546" evidence="1">
    <location>
        <begin position="20"/>
        <end position="329"/>
    </location>
</feature>
<dbReference type="AlphaFoldDB" id="A0A6I2MFL0"/>
<evidence type="ECO:0000313" key="2">
    <source>
        <dbReference type="EMBL" id="MRX62651.1"/>
    </source>
</evidence>
<organism evidence="2 3">
    <name type="scientific">Maribacter luteus</name>
    <dbReference type="NCBI Taxonomy" id="2594478"/>
    <lineage>
        <taxon>Bacteria</taxon>
        <taxon>Pseudomonadati</taxon>
        <taxon>Bacteroidota</taxon>
        <taxon>Flavobacteriia</taxon>
        <taxon>Flavobacteriales</taxon>
        <taxon>Flavobacteriaceae</taxon>
        <taxon>Maribacter</taxon>
    </lineage>
</organism>
<keyword evidence="3" id="KW-1185">Reference proteome</keyword>
<dbReference type="Proteomes" id="UP000443153">
    <property type="component" value="Unassembled WGS sequence"/>
</dbReference>
<keyword evidence="1" id="KW-0732">Signal</keyword>
<sequence>MKKTALLLFLFLMILFACKEEPKTKVLSKETTQNQMGAKTYAEISIKEGGQWEGKKYVGEAFTFKNVEFLKAPDSLTDHSYYVRYEGPGWESNKVGYRLYLDWRNAIDIFGKKVDTMVLSKVGLDNYDSYHEDSEWGQDILKAGKSLGIGSYGLFDGDNNVAHFNKVDSTTARIMNTEGGSGVVVDYYGWTVMDNTMDLKAELFIEPDSRMTKATLTPSKSTLGLSTGIVKFEDIDLVKKESKNGKWGYIATYGEQTLVPDQLGMAIFYKVHDVEKISDSEFDHLVVFNPTNEPITYYFAAAWEKEKDGLKNKTEFFTYLDESLTLLSQ</sequence>
<dbReference type="Pfam" id="PF16153">
    <property type="entry name" value="DUF4861"/>
    <property type="match status" value="1"/>
</dbReference>
<evidence type="ECO:0000256" key="1">
    <source>
        <dbReference type="SAM" id="SignalP"/>
    </source>
</evidence>
<name>A0A6I2MFL0_9FLAO</name>
<dbReference type="PROSITE" id="PS51257">
    <property type="entry name" value="PROKAR_LIPOPROTEIN"/>
    <property type="match status" value="1"/>
</dbReference>